<dbReference type="OrthoDB" id="1252259at2"/>
<keyword evidence="1" id="KW-1133">Transmembrane helix</keyword>
<name>A0A1M5JJG9_9FLAO</name>
<feature type="transmembrane region" description="Helical" evidence="1">
    <location>
        <begin position="193"/>
        <end position="212"/>
    </location>
</feature>
<keyword evidence="3" id="KW-1185">Reference proteome</keyword>
<organism evidence="2 3">
    <name type="scientific">Winogradskyella jejuensis</name>
    <dbReference type="NCBI Taxonomy" id="1089305"/>
    <lineage>
        <taxon>Bacteria</taxon>
        <taxon>Pseudomonadati</taxon>
        <taxon>Bacteroidota</taxon>
        <taxon>Flavobacteriia</taxon>
        <taxon>Flavobacteriales</taxon>
        <taxon>Flavobacteriaceae</taxon>
        <taxon>Winogradskyella</taxon>
    </lineage>
</organism>
<keyword evidence="1" id="KW-0812">Transmembrane</keyword>
<dbReference type="Proteomes" id="UP000184522">
    <property type="component" value="Unassembled WGS sequence"/>
</dbReference>
<reference evidence="3" key="1">
    <citation type="submission" date="2016-11" db="EMBL/GenBank/DDBJ databases">
        <authorList>
            <person name="Varghese N."/>
            <person name="Submissions S."/>
        </authorList>
    </citation>
    <scope>NUCLEOTIDE SEQUENCE [LARGE SCALE GENOMIC DNA]</scope>
    <source>
        <strain evidence="3">DSM 25330</strain>
    </source>
</reference>
<evidence type="ECO:0000313" key="3">
    <source>
        <dbReference type="Proteomes" id="UP000184522"/>
    </source>
</evidence>
<evidence type="ECO:0000256" key="1">
    <source>
        <dbReference type="SAM" id="Phobius"/>
    </source>
</evidence>
<dbReference type="STRING" id="1089305.SAMN05444148_0051"/>
<keyword evidence="1" id="KW-0472">Membrane</keyword>
<dbReference type="RefSeq" id="WP_073081425.1">
    <property type="nucleotide sequence ID" value="NZ_FQWS01000001.1"/>
</dbReference>
<gene>
    <name evidence="2" type="ORF">SAMN05444148_0051</name>
</gene>
<evidence type="ECO:0008006" key="4">
    <source>
        <dbReference type="Google" id="ProtNLM"/>
    </source>
</evidence>
<feature type="transmembrane region" description="Helical" evidence="1">
    <location>
        <begin position="146"/>
        <end position="173"/>
    </location>
</feature>
<accession>A0A1M5JJG9</accession>
<proteinExistence type="predicted"/>
<sequence>MLKLEFLPKFSLTIVIAFIAFTIIGTQLHEMGHVLVAKYYGYQTELYHDSMTYYEKGIGQDKNYLELKNLYEQYDNFDYESFPEDVKEKIKILNERLDEKYPNQDNNDGIYISLGGPLQTILTSLIGLSILLYRRKNDYEFKLLDWLSIFLALFILREIFNFCQAVFGFLLLGQKEFYGDEFAISQDLGFNQWLIPSIMLLIGVFISLWVIFKIIPLKYRFSFIVSGFVGGLLGFAIWFGFLGEFVFSYL</sequence>
<feature type="transmembrane region" description="Helical" evidence="1">
    <location>
        <begin position="219"/>
        <end position="241"/>
    </location>
</feature>
<evidence type="ECO:0000313" key="2">
    <source>
        <dbReference type="EMBL" id="SHG40707.1"/>
    </source>
</evidence>
<dbReference type="EMBL" id="FQWS01000001">
    <property type="protein sequence ID" value="SHG40707.1"/>
    <property type="molecule type" value="Genomic_DNA"/>
</dbReference>
<feature type="transmembrane region" description="Helical" evidence="1">
    <location>
        <begin position="110"/>
        <end position="134"/>
    </location>
</feature>
<feature type="transmembrane region" description="Helical" evidence="1">
    <location>
        <begin position="12"/>
        <end position="29"/>
    </location>
</feature>
<dbReference type="AlphaFoldDB" id="A0A1M5JJG9"/>
<protein>
    <recommendedName>
        <fullName evidence="4">Peptidase family M50</fullName>
    </recommendedName>
</protein>